<dbReference type="Pfam" id="PF08668">
    <property type="entry name" value="HDOD"/>
    <property type="match status" value="1"/>
</dbReference>
<keyword evidence="3" id="KW-1185">Reference proteome</keyword>
<evidence type="ECO:0000259" key="1">
    <source>
        <dbReference type="PROSITE" id="PS51833"/>
    </source>
</evidence>
<dbReference type="InterPro" id="IPR013976">
    <property type="entry name" value="HDOD"/>
</dbReference>
<feature type="domain" description="HDOD" evidence="1">
    <location>
        <begin position="13"/>
        <end position="208"/>
    </location>
</feature>
<protein>
    <submittedName>
        <fullName evidence="2">HDOD domain protein</fullName>
    </submittedName>
</protein>
<name>A0ABZ0SHU6_9GAMM</name>
<dbReference type="PROSITE" id="PS51833">
    <property type="entry name" value="HDOD"/>
    <property type="match status" value="1"/>
</dbReference>
<dbReference type="PANTHER" id="PTHR33525:SF3">
    <property type="entry name" value="RIBONUCLEASE Y"/>
    <property type="match status" value="1"/>
</dbReference>
<dbReference type="RefSeq" id="WP_328984898.1">
    <property type="nucleotide sequence ID" value="NZ_CP121472.1"/>
</dbReference>
<dbReference type="EMBL" id="CP121472">
    <property type="protein sequence ID" value="WPL19150.1"/>
    <property type="molecule type" value="Genomic_DNA"/>
</dbReference>
<dbReference type="InterPro" id="IPR052340">
    <property type="entry name" value="RNase_Y/CdgJ"/>
</dbReference>
<dbReference type="Proteomes" id="UP001432180">
    <property type="component" value="Chromosome"/>
</dbReference>
<dbReference type="SUPFAM" id="SSF109604">
    <property type="entry name" value="HD-domain/PDEase-like"/>
    <property type="match status" value="1"/>
</dbReference>
<proteinExistence type="predicted"/>
<evidence type="ECO:0000313" key="3">
    <source>
        <dbReference type="Proteomes" id="UP001432180"/>
    </source>
</evidence>
<sequence length="287" mass="31575">MTPESLVREVDNLVSFPEAALRINELIDHQATTIEDLAEVILTDPALAARLLRLVNSALYARQAPIDSVTRAIPMIGFRALRDLVMATSAVAVFQDLPPERVNMEQFWFHGVACGVAAREIAQRLGHKGGEQLFLAGLLHGIGKLVFFSRCPRDYLKVLERIENEGLTPAAAEEAIFGFHYATLGGELLRDWHFPERIWQAVAHHQHPEGAGQYRQEAETIHGAEMIAGLVQAKSSESTEAAPPQGMEAIAERLGLDQDQATSLPLDISLQVMEVFEVLVPGASMVW</sequence>
<accession>A0ABZ0SHU6</accession>
<reference evidence="2 3" key="1">
    <citation type="journal article" date="2023" name="Microorganisms">
        <title>Thiorhodovibrio frisius and Trv. litoralis spp. nov., Two Novel Members from a Clade of Fastidious Purple Sulfur Bacteria That Exhibit Unique Red-Shifted Light-Harvesting Capabilities.</title>
        <authorList>
            <person name="Methner A."/>
            <person name="Kuzyk S.B."/>
            <person name="Petersen J."/>
            <person name="Bauer S."/>
            <person name="Brinkmann H."/>
            <person name="Sichau K."/>
            <person name="Wanner G."/>
            <person name="Wolf J."/>
            <person name="Neumann-Schaal M."/>
            <person name="Henke P."/>
            <person name="Tank M."/>
            <person name="Sproer C."/>
            <person name="Bunk B."/>
            <person name="Overmann J."/>
        </authorList>
    </citation>
    <scope>NUCLEOTIDE SEQUENCE [LARGE SCALE GENOMIC DNA]</scope>
    <source>
        <strain evidence="2 3">DSM 6702</strain>
    </source>
</reference>
<dbReference type="PANTHER" id="PTHR33525">
    <property type="match status" value="1"/>
</dbReference>
<evidence type="ECO:0000313" key="2">
    <source>
        <dbReference type="EMBL" id="WPL19150.1"/>
    </source>
</evidence>
<dbReference type="Gene3D" id="1.10.3210.10">
    <property type="entry name" value="Hypothetical protein af1432"/>
    <property type="match status" value="1"/>
</dbReference>
<gene>
    <name evidence="2" type="ORF">Thiowin_04256</name>
</gene>
<organism evidence="2 3">
    <name type="scientific">Thiorhodovibrio winogradskyi</name>
    <dbReference type="NCBI Taxonomy" id="77007"/>
    <lineage>
        <taxon>Bacteria</taxon>
        <taxon>Pseudomonadati</taxon>
        <taxon>Pseudomonadota</taxon>
        <taxon>Gammaproteobacteria</taxon>
        <taxon>Chromatiales</taxon>
        <taxon>Chromatiaceae</taxon>
        <taxon>Thiorhodovibrio</taxon>
    </lineage>
</organism>